<organism evidence="2 3">
    <name type="scientific">Roseomonas genomospecies 6</name>
    <dbReference type="NCBI Taxonomy" id="214106"/>
    <lineage>
        <taxon>Bacteria</taxon>
        <taxon>Pseudomonadati</taxon>
        <taxon>Pseudomonadota</taxon>
        <taxon>Alphaproteobacteria</taxon>
        <taxon>Acetobacterales</taxon>
        <taxon>Roseomonadaceae</taxon>
        <taxon>Roseomonas</taxon>
    </lineage>
</organism>
<reference evidence="2 3" key="1">
    <citation type="submission" date="2018-07" db="EMBL/GenBank/DDBJ databases">
        <title>Genome sequence of Azospirillum sp. ATCC 49961.</title>
        <authorList>
            <person name="Sant'Anna F.H."/>
            <person name="Baldani J.I."/>
            <person name="Zilli J.E."/>
            <person name="Reis V.M."/>
            <person name="Hartmann A."/>
            <person name="Cruz L."/>
            <person name="de Souza E.M."/>
            <person name="de Oliveira Pedrosa F."/>
            <person name="Passaglia L.M.P."/>
        </authorList>
    </citation>
    <scope>NUCLEOTIDE SEQUENCE [LARGE SCALE GENOMIC DNA]</scope>
    <source>
        <strain evidence="2 3">ATCC 49961</strain>
    </source>
</reference>
<dbReference type="Proteomes" id="UP000480854">
    <property type="component" value="Unassembled WGS sequence"/>
</dbReference>
<gene>
    <name evidence="2" type="ORF">DS843_22695</name>
</gene>
<feature type="region of interest" description="Disordered" evidence="1">
    <location>
        <begin position="355"/>
        <end position="437"/>
    </location>
</feature>
<protein>
    <submittedName>
        <fullName evidence="2">Uncharacterized protein</fullName>
    </submittedName>
</protein>
<evidence type="ECO:0000256" key="1">
    <source>
        <dbReference type="SAM" id="MobiDB-lite"/>
    </source>
</evidence>
<feature type="compositionally biased region" description="Low complexity" evidence="1">
    <location>
        <begin position="393"/>
        <end position="409"/>
    </location>
</feature>
<proteinExistence type="predicted"/>
<evidence type="ECO:0000313" key="3">
    <source>
        <dbReference type="Proteomes" id="UP000480854"/>
    </source>
</evidence>
<keyword evidence="3" id="KW-1185">Reference proteome</keyword>
<comment type="caution">
    <text evidence="2">The sequence shown here is derived from an EMBL/GenBank/DDBJ whole genome shotgun (WGS) entry which is preliminary data.</text>
</comment>
<dbReference type="EMBL" id="QOKW01000022">
    <property type="protein sequence ID" value="KAA0677650.1"/>
    <property type="molecule type" value="Genomic_DNA"/>
</dbReference>
<accession>A0A9W7KQJ1</accession>
<evidence type="ECO:0000313" key="2">
    <source>
        <dbReference type="EMBL" id="KAA0677650.1"/>
    </source>
</evidence>
<dbReference type="AlphaFoldDB" id="A0A9W7KQJ1"/>
<sequence>MIDGRAPRWARLTRLYRAPKTDRKAVTGKLAKLRWHAMDEAIRDTKILVKVVPPEAQSGLKRLAQRHSLYMAVERHAAQMYRALDRDRPKAAGVAEAKLARLVEQWNKLAKVDQEIFEAVIPVEARRPLRDLVVGVGAHDVGVTIYRQRQIEDIGKLPLTTAALDFEMGAPAIEEVRALPILDGKKLKTRNVADDDVMQAIRQRRWYSEMPSAAVEIIEMSCRTDLQLSIEAAALRLEEAKAAGDREGMLIHTGQLRAMIDIWNQESKQSAFFPRMPTFDVAFHRAYRARVAQPDKPAFPGHKVLVLDPADGDGPMVVVGNWRDLPTMAQVIGERAKQALHNDLGRIAAEWKKKNPHGERIAPVMVDPKPPQAQPQRTNDASRDVSASRVDPFARPAFDAFAAPAKATANPQDPFGPKWGSQPKDDILDSLFGDNDK</sequence>
<name>A0A9W7KQJ1_9PROT</name>